<evidence type="ECO:0000313" key="3">
    <source>
        <dbReference type="Proteomes" id="UP000243686"/>
    </source>
</evidence>
<feature type="compositionally biased region" description="Polar residues" evidence="1">
    <location>
        <begin position="192"/>
        <end position="206"/>
    </location>
</feature>
<keyword evidence="3" id="KW-1185">Reference proteome</keyword>
<reference evidence="2 3" key="1">
    <citation type="submission" date="2015-03" db="EMBL/GenBank/DDBJ databases">
        <title>Draft genome of the nematode, Opisthorchis viverrini.</title>
        <authorList>
            <person name="Mitreva M."/>
        </authorList>
    </citation>
    <scope>NUCLEOTIDE SEQUENCE [LARGE SCALE GENOMIC DNA]</scope>
    <source>
        <strain evidence="2">Khon Kaen</strain>
    </source>
</reference>
<proteinExistence type="predicted"/>
<protein>
    <submittedName>
        <fullName evidence="2">Uncharacterized protein</fullName>
    </submittedName>
</protein>
<dbReference type="AlphaFoldDB" id="A0A1S8X5B3"/>
<sequence>MSIYATTIFLPPIAPPRIDLELNDTTYSSDDRLKIAEVEAAFEEFENELSLQLHRQISPVGKRLTAVPPGLDELVSNTTNNMQRHGVSRGTLPSPLYSLTDGLHLDGELQELDLSSMTTLGSRSSGGRLPRRVGGTRLPTYTPSAPTMRRNSYTMGASVDALSNLLGEFATASSAESRVAVSVLDPVGVSSLAPTNEDTMSTSGTQEEGGDTEAS</sequence>
<feature type="compositionally biased region" description="Low complexity" evidence="1">
    <location>
        <begin position="118"/>
        <end position="135"/>
    </location>
</feature>
<dbReference type="Proteomes" id="UP000243686">
    <property type="component" value="Unassembled WGS sequence"/>
</dbReference>
<dbReference type="EMBL" id="KV891951">
    <property type="protein sequence ID" value="OON21902.1"/>
    <property type="molecule type" value="Genomic_DNA"/>
</dbReference>
<evidence type="ECO:0000313" key="2">
    <source>
        <dbReference type="EMBL" id="OON21902.1"/>
    </source>
</evidence>
<feature type="region of interest" description="Disordered" evidence="1">
    <location>
        <begin position="118"/>
        <end position="149"/>
    </location>
</feature>
<organism evidence="2 3">
    <name type="scientific">Opisthorchis viverrini</name>
    <name type="common">Southeast Asian liver fluke</name>
    <dbReference type="NCBI Taxonomy" id="6198"/>
    <lineage>
        <taxon>Eukaryota</taxon>
        <taxon>Metazoa</taxon>
        <taxon>Spiralia</taxon>
        <taxon>Lophotrochozoa</taxon>
        <taxon>Platyhelminthes</taxon>
        <taxon>Trematoda</taxon>
        <taxon>Digenea</taxon>
        <taxon>Opisthorchiida</taxon>
        <taxon>Opisthorchiata</taxon>
        <taxon>Opisthorchiidae</taxon>
        <taxon>Opisthorchis</taxon>
    </lineage>
</organism>
<evidence type="ECO:0000256" key="1">
    <source>
        <dbReference type="SAM" id="MobiDB-lite"/>
    </source>
</evidence>
<feature type="region of interest" description="Disordered" evidence="1">
    <location>
        <begin position="189"/>
        <end position="215"/>
    </location>
</feature>
<feature type="compositionally biased region" description="Polar residues" evidence="1">
    <location>
        <begin position="139"/>
        <end position="149"/>
    </location>
</feature>
<gene>
    <name evidence="2" type="ORF">X801_02200</name>
</gene>
<name>A0A1S8X5B3_OPIVI</name>
<accession>A0A1S8X5B3</accession>